<keyword evidence="1" id="KW-0472">Membrane</keyword>
<evidence type="ECO:0000256" key="1">
    <source>
        <dbReference type="SAM" id="Phobius"/>
    </source>
</evidence>
<dbReference type="Proteomes" id="UP001472677">
    <property type="component" value="Unassembled WGS sequence"/>
</dbReference>
<keyword evidence="1" id="KW-0812">Transmembrane</keyword>
<evidence type="ECO:0008006" key="4">
    <source>
        <dbReference type="Google" id="ProtNLM"/>
    </source>
</evidence>
<reference evidence="2 3" key="1">
    <citation type="journal article" date="2024" name="G3 (Bethesda)">
        <title>Genome assembly of Hibiscus sabdariffa L. provides insights into metabolisms of medicinal natural products.</title>
        <authorList>
            <person name="Kim T."/>
        </authorList>
    </citation>
    <scope>NUCLEOTIDE SEQUENCE [LARGE SCALE GENOMIC DNA]</scope>
    <source>
        <strain evidence="2">TK-2024</strain>
        <tissue evidence="2">Old leaves</tissue>
    </source>
</reference>
<sequence>MTSQQQNQGQESRVLYDLLALVLNLLQLQVPPTSLSFSDQSPASGRRRNPRTTISPAGFAWLMLGVSVSLVLGGSVTFFIGFMLMPWVLGLVMLLYVAGIVSTVSMLGRSTLRYAMAPLLPRKEQENLFN</sequence>
<dbReference type="EMBL" id="JBBPBM010000039">
    <property type="protein sequence ID" value="KAK8526293.1"/>
    <property type="molecule type" value="Genomic_DNA"/>
</dbReference>
<feature type="transmembrane region" description="Helical" evidence="1">
    <location>
        <begin position="87"/>
        <end position="107"/>
    </location>
</feature>
<feature type="transmembrane region" description="Helical" evidence="1">
    <location>
        <begin position="57"/>
        <end position="81"/>
    </location>
</feature>
<organism evidence="2 3">
    <name type="scientific">Hibiscus sabdariffa</name>
    <name type="common">roselle</name>
    <dbReference type="NCBI Taxonomy" id="183260"/>
    <lineage>
        <taxon>Eukaryota</taxon>
        <taxon>Viridiplantae</taxon>
        <taxon>Streptophyta</taxon>
        <taxon>Embryophyta</taxon>
        <taxon>Tracheophyta</taxon>
        <taxon>Spermatophyta</taxon>
        <taxon>Magnoliopsida</taxon>
        <taxon>eudicotyledons</taxon>
        <taxon>Gunneridae</taxon>
        <taxon>Pentapetalae</taxon>
        <taxon>rosids</taxon>
        <taxon>malvids</taxon>
        <taxon>Malvales</taxon>
        <taxon>Malvaceae</taxon>
        <taxon>Malvoideae</taxon>
        <taxon>Hibiscus</taxon>
    </lineage>
</organism>
<dbReference type="PANTHER" id="PTHR34781:SF2">
    <property type="entry name" value="TRANSMEMBRANE PROTEIN"/>
    <property type="match status" value="1"/>
</dbReference>
<dbReference type="PANTHER" id="PTHR34781">
    <property type="entry name" value="TRANSMEMBRANE PROTEIN"/>
    <property type="match status" value="1"/>
</dbReference>
<evidence type="ECO:0000313" key="3">
    <source>
        <dbReference type="Proteomes" id="UP001472677"/>
    </source>
</evidence>
<proteinExistence type="predicted"/>
<evidence type="ECO:0000313" key="2">
    <source>
        <dbReference type="EMBL" id="KAK8526293.1"/>
    </source>
</evidence>
<keyword evidence="3" id="KW-1185">Reference proteome</keyword>
<gene>
    <name evidence="2" type="ORF">V6N12_020771</name>
</gene>
<comment type="caution">
    <text evidence="2">The sequence shown here is derived from an EMBL/GenBank/DDBJ whole genome shotgun (WGS) entry which is preliminary data.</text>
</comment>
<keyword evidence="1" id="KW-1133">Transmembrane helix</keyword>
<name>A0ABR2CZ37_9ROSI</name>
<accession>A0ABR2CZ37</accession>
<protein>
    <recommendedName>
        <fullName evidence="4">Transmembrane protein</fullName>
    </recommendedName>
</protein>